<dbReference type="SMART" id="SM01252">
    <property type="entry name" value="KilA-N"/>
    <property type="match status" value="1"/>
</dbReference>
<protein>
    <submittedName>
        <fullName evidence="2">KilA-N domain-containing protein</fullName>
    </submittedName>
</protein>
<evidence type="ECO:0000313" key="2">
    <source>
        <dbReference type="EMBL" id="QLO52413.1"/>
    </source>
</evidence>
<feature type="domain" description="KilA/APSES-type HTH DNA-binding" evidence="1">
    <location>
        <begin position="23"/>
        <end position="106"/>
    </location>
</feature>
<sequence>MSQQPLMNHEVVLPVVVDGYHWECNSDRMWNLNELHKELGLPDEKKPYRWDNQVRTVLDQARNFVVLVGRNGGTLATEAGAIAYAMWVSPEFYLKVINAFIALRNDKVTEAKALAQDSKELKGLKPVATHWLEKLDNPAQGQTMSECLKVLGFKNRKGGVLPASTMNKVLKSGRIHNPFYRKTNDINLSTGLPEMAFNKIGIDNAYYRLQDSLYNQQAGLKVLTKGFEWLKANKSELLAMASQVVKA</sequence>
<reference evidence="3" key="1">
    <citation type="submission" date="2020-06" db="EMBL/GenBank/DDBJ databases">
        <title>REHAB project genomes.</title>
        <authorList>
            <person name="Shaw L.P."/>
        </authorList>
    </citation>
    <scope>NUCLEOTIDE SEQUENCE [LARGE SCALE GENOMIC DNA]</scope>
    <source>
        <strain evidence="3">RHBSTW-00555</strain>
    </source>
</reference>
<evidence type="ECO:0000313" key="3">
    <source>
        <dbReference type="Proteomes" id="UP000510937"/>
    </source>
</evidence>
<dbReference type="RefSeq" id="WP_181247163.1">
    <property type="nucleotide sequence ID" value="NZ_CP055315.1"/>
</dbReference>
<dbReference type="InterPro" id="IPR018004">
    <property type="entry name" value="KilA/APSES_HTH"/>
</dbReference>
<accession>A0ABD7AHI7</accession>
<dbReference type="Proteomes" id="UP000510937">
    <property type="component" value="Chromosome"/>
</dbReference>
<dbReference type="AlphaFoldDB" id="A0ABD7AHI7"/>
<gene>
    <name evidence="2" type="ORF">HV234_13260</name>
</gene>
<proteinExistence type="predicted"/>
<name>A0ABD7AHI7_9ENTR</name>
<organism evidence="2 3">
    <name type="scientific">Klebsiella grimontii</name>
    <dbReference type="NCBI Taxonomy" id="2058152"/>
    <lineage>
        <taxon>Bacteria</taxon>
        <taxon>Pseudomonadati</taxon>
        <taxon>Pseudomonadota</taxon>
        <taxon>Gammaproteobacteria</taxon>
        <taxon>Enterobacterales</taxon>
        <taxon>Enterobacteriaceae</taxon>
        <taxon>Klebsiella/Raoultella group</taxon>
        <taxon>Klebsiella</taxon>
    </lineage>
</organism>
<dbReference type="Pfam" id="PF04383">
    <property type="entry name" value="KilA-N"/>
    <property type="match status" value="1"/>
</dbReference>
<evidence type="ECO:0000259" key="1">
    <source>
        <dbReference type="SMART" id="SM01252"/>
    </source>
</evidence>
<dbReference type="EMBL" id="CP055315">
    <property type="protein sequence ID" value="QLO52413.1"/>
    <property type="molecule type" value="Genomic_DNA"/>
</dbReference>